<dbReference type="GO" id="GO:0050660">
    <property type="term" value="F:flavin adenine dinucleotide binding"/>
    <property type="evidence" value="ECO:0007669"/>
    <property type="project" value="UniProtKB-UniRule"/>
</dbReference>
<keyword evidence="6 16" id="KW-0812">Transmembrane</keyword>
<comment type="subcellular location">
    <subcellularLocation>
        <location evidence="3 16">Endoplasmic reticulum membrane</location>
        <topology evidence="3 16">Multi-pass membrane protein</topology>
    </subcellularLocation>
    <subcellularLocation>
        <location evidence="2">Microsome membrane</location>
        <topology evidence="2">Multi-pass membrane protein</topology>
    </subcellularLocation>
</comment>
<evidence type="ECO:0000256" key="11">
    <source>
        <dbReference type="ARBA" id="ARBA00022989"/>
    </source>
</evidence>
<dbReference type="GO" id="GO:0004506">
    <property type="term" value="F:squalene monooxygenase activity"/>
    <property type="evidence" value="ECO:0007669"/>
    <property type="project" value="UniProtKB-UniRule"/>
</dbReference>
<feature type="compositionally biased region" description="Polar residues" evidence="17">
    <location>
        <begin position="1"/>
        <end position="11"/>
    </location>
</feature>
<evidence type="ECO:0000256" key="4">
    <source>
        <dbReference type="ARBA" id="ARBA00008802"/>
    </source>
</evidence>
<dbReference type="PANTHER" id="PTHR10835">
    <property type="entry name" value="SQUALENE MONOOXYGENASE"/>
    <property type="match status" value="1"/>
</dbReference>
<comment type="function">
    <text evidence="16">Catalyzes the stereospecific oxidation of squalene to (S)-2,3-epoxysqualene, and is considered to be a rate-limiting enzyme in steroid biosynthesis.</text>
</comment>
<comment type="pathway">
    <text evidence="15">Steroid metabolism; ergosterol biosynthesis.</text>
</comment>
<accession>A0AAV9PLM2</accession>
<gene>
    <name evidence="19" type="primary">ERG1</name>
    <name evidence="19" type="ORF">LTR77_001861</name>
</gene>
<evidence type="ECO:0000256" key="1">
    <source>
        <dbReference type="ARBA" id="ARBA00001974"/>
    </source>
</evidence>
<keyword evidence="14" id="KW-0753">Steroid metabolism</keyword>
<feature type="transmembrane region" description="Helical" evidence="16">
    <location>
        <begin position="445"/>
        <end position="463"/>
    </location>
</feature>
<evidence type="ECO:0000256" key="6">
    <source>
        <dbReference type="ARBA" id="ARBA00022692"/>
    </source>
</evidence>
<keyword evidence="10" id="KW-0752">Steroid biosynthesis</keyword>
<evidence type="ECO:0000256" key="9">
    <source>
        <dbReference type="ARBA" id="ARBA00022848"/>
    </source>
</evidence>
<keyword evidence="20" id="KW-1185">Reference proteome</keyword>
<protein>
    <recommendedName>
        <fullName evidence="16">Squalene monooxygenase</fullName>
        <ecNumber evidence="16">1.14.14.17</ecNumber>
    </recommendedName>
</protein>
<dbReference type="Pfam" id="PF08491">
    <property type="entry name" value="SE"/>
    <property type="match status" value="1"/>
</dbReference>
<feature type="domain" description="Squalene epoxidase" evidence="18">
    <location>
        <begin position="200"/>
        <end position="474"/>
    </location>
</feature>
<dbReference type="GO" id="GO:0006696">
    <property type="term" value="P:ergosterol biosynthetic process"/>
    <property type="evidence" value="ECO:0007669"/>
    <property type="project" value="TreeGrafter"/>
</dbReference>
<evidence type="ECO:0000256" key="8">
    <source>
        <dbReference type="ARBA" id="ARBA00022827"/>
    </source>
</evidence>
<dbReference type="FunFam" id="3.50.50.60:FF:000166">
    <property type="entry name" value="Squalene monooxygenase Erg1"/>
    <property type="match status" value="1"/>
</dbReference>
<evidence type="ECO:0000313" key="20">
    <source>
        <dbReference type="Proteomes" id="UP001337655"/>
    </source>
</evidence>
<evidence type="ECO:0000256" key="2">
    <source>
        <dbReference type="ARBA" id="ARBA00004154"/>
    </source>
</evidence>
<keyword evidence="10" id="KW-0444">Lipid biosynthesis</keyword>
<comment type="cofactor">
    <cofactor evidence="1 16">
        <name>FAD</name>
        <dbReference type="ChEBI" id="CHEBI:57692"/>
    </cofactor>
</comment>
<dbReference type="InterPro" id="IPR013698">
    <property type="entry name" value="Squalene_epoxidase"/>
</dbReference>
<feature type="compositionally biased region" description="Basic and acidic residues" evidence="17">
    <location>
        <begin position="12"/>
        <end position="23"/>
    </location>
</feature>
<reference evidence="19 20" key="1">
    <citation type="submission" date="2023-08" db="EMBL/GenBank/DDBJ databases">
        <title>Black Yeasts Isolated from many extreme environments.</title>
        <authorList>
            <person name="Coleine C."/>
            <person name="Stajich J.E."/>
            <person name="Selbmann L."/>
        </authorList>
    </citation>
    <scope>NUCLEOTIDE SEQUENCE [LARGE SCALE GENOMIC DNA]</scope>
    <source>
        <strain evidence="19 20">CCFEE 5935</strain>
    </source>
</reference>
<evidence type="ECO:0000256" key="3">
    <source>
        <dbReference type="ARBA" id="ARBA00004477"/>
    </source>
</evidence>
<keyword evidence="9" id="KW-0492">Microsome</keyword>
<dbReference type="PANTHER" id="PTHR10835:SF0">
    <property type="entry name" value="SQUALENE MONOOXYGENASE"/>
    <property type="match status" value="1"/>
</dbReference>
<dbReference type="PRINTS" id="PR00420">
    <property type="entry name" value="RNGMNOXGNASE"/>
</dbReference>
<keyword evidence="7 16" id="KW-0256">Endoplasmic reticulum</keyword>
<feature type="compositionally biased region" description="Basic and acidic residues" evidence="17">
    <location>
        <begin position="120"/>
        <end position="134"/>
    </location>
</feature>
<proteinExistence type="inferred from homology"/>
<dbReference type="AlphaFoldDB" id="A0AAV9PLM2"/>
<comment type="similarity">
    <text evidence="4 16">Belongs to the squalene monooxygenase family.</text>
</comment>
<evidence type="ECO:0000256" key="14">
    <source>
        <dbReference type="ARBA" id="ARBA00023221"/>
    </source>
</evidence>
<dbReference type="Gene3D" id="3.50.50.60">
    <property type="entry name" value="FAD/NAD(P)-binding domain"/>
    <property type="match status" value="1"/>
</dbReference>
<evidence type="ECO:0000256" key="17">
    <source>
        <dbReference type="SAM" id="MobiDB-lite"/>
    </source>
</evidence>
<dbReference type="RefSeq" id="XP_064663447.1">
    <property type="nucleotide sequence ID" value="XM_064799120.1"/>
</dbReference>
<keyword evidence="10" id="KW-0443">Lipid metabolism</keyword>
<evidence type="ECO:0000256" key="16">
    <source>
        <dbReference type="RuleBase" id="RU367121"/>
    </source>
</evidence>
<evidence type="ECO:0000256" key="12">
    <source>
        <dbReference type="ARBA" id="ARBA00023002"/>
    </source>
</evidence>
<sequence length="499" mass="55315">MSHESQYTQERITTRDQAKDEREAHHEAEVVIIGAGILGCALAVALGDQGRSVILLEKSLKEPDRIVGELLQPGGVQALEKLGLRDCLEEIDAIKVYGYDVIFYGEEVRISYPENAREMEDGYSEDSRSDEMRGMKRKRPEGRSFHHGRFIQRLRQKAMQQPNVTVVEATATELVRSGYTDQILGVQATVRGEQDSFFGSLTIIADGYASKFRKDFRTDAPVVRSKFWGLELIDAELPMPCHGHVVLGDGAPILLYQIGTHETRALVDIPDNLPSASVKAGGVKGHLKNVVVPSLPEKVRPAFEAAIDRDRLRSMPNSFLPATTNKQPGLVLLGDAMNMRHPLTGGGMTVAFNDVVLLSDLLSPEKVPMLDNTKLVLKQMRTFHWRRKGLTSVINILAQALYSLFAAEDAQLKALQMGCFQYFKLGGNCIDGPVGLLGGIIRQPFVLFYHFFAVALYAIWIYITSASLLAIPIRAVGSVGVFWKACVVIFPYIFSELRP</sequence>
<dbReference type="InterPro" id="IPR036188">
    <property type="entry name" value="FAD/NAD-bd_sf"/>
</dbReference>
<dbReference type="EC" id="1.14.14.17" evidence="16"/>
<keyword evidence="5 16" id="KW-0285">Flavoprotein</keyword>
<dbReference type="GeneID" id="89923208"/>
<dbReference type="EMBL" id="JAVRRT010000002">
    <property type="protein sequence ID" value="KAK5174778.1"/>
    <property type="molecule type" value="Genomic_DNA"/>
</dbReference>
<evidence type="ECO:0000256" key="10">
    <source>
        <dbReference type="ARBA" id="ARBA00022955"/>
    </source>
</evidence>
<evidence type="ECO:0000256" key="13">
    <source>
        <dbReference type="ARBA" id="ARBA00023136"/>
    </source>
</evidence>
<evidence type="ECO:0000259" key="18">
    <source>
        <dbReference type="Pfam" id="PF08491"/>
    </source>
</evidence>
<evidence type="ECO:0000256" key="15">
    <source>
        <dbReference type="ARBA" id="ARBA00029435"/>
    </source>
</evidence>
<keyword evidence="12 16" id="KW-0560">Oxidoreductase</keyword>
<keyword evidence="13 16" id="KW-0472">Membrane</keyword>
<keyword evidence="8 16" id="KW-0274">FAD</keyword>
<feature type="region of interest" description="Disordered" evidence="17">
    <location>
        <begin position="120"/>
        <end position="141"/>
    </location>
</feature>
<dbReference type="InterPro" id="IPR040125">
    <property type="entry name" value="Squalene_monox"/>
</dbReference>
<organism evidence="19 20">
    <name type="scientific">Saxophila tyrrhenica</name>
    <dbReference type="NCBI Taxonomy" id="1690608"/>
    <lineage>
        <taxon>Eukaryota</taxon>
        <taxon>Fungi</taxon>
        <taxon>Dikarya</taxon>
        <taxon>Ascomycota</taxon>
        <taxon>Pezizomycotina</taxon>
        <taxon>Dothideomycetes</taxon>
        <taxon>Dothideomycetidae</taxon>
        <taxon>Mycosphaerellales</taxon>
        <taxon>Extremaceae</taxon>
        <taxon>Saxophila</taxon>
    </lineage>
</organism>
<evidence type="ECO:0000256" key="5">
    <source>
        <dbReference type="ARBA" id="ARBA00022630"/>
    </source>
</evidence>
<comment type="caution">
    <text evidence="19">The sequence shown here is derived from an EMBL/GenBank/DDBJ whole genome shotgun (WGS) entry which is preliminary data.</text>
</comment>
<keyword evidence="11 16" id="KW-1133">Transmembrane helix</keyword>
<dbReference type="SUPFAM" id="SSF51905">
    <property type="entry name" value="FAD/NAD(P)-binding domain"/>
    <property type="match status" value="1"/>
</dbReference>
<evidence type="ECO:0000256" key="7">
    <source>
        <dbReference type="ARBA" id="ARBA00022824"/>
    </source>
</evidence>
<feature type="region of interest" description="Disordered" evidence="17">
    <location>
        <begin position="1"/>
        <end position="23"/>
    </location>
</feature>
<comment type="catalytic activity">
    <reaction evidence="16">
        <text>squalene + reduced [NADPH--hemoprotein reductase] + O2 = (S)-2,3-epoxysqualene + oxidized [NADPH--hemoprotein reductase] + H2O + H(+)</text>
        <dbReference type="Rhea" id="RHEA:25282"/>
        <dbReference type="Rhea" id="RHEA-COMP:11964"/>
        <dbReference type="Rhea" id="RHEA-COMP:11965"/>
        <dbReference type="ChEBI" id="CHEBI:15377"/>
        <dbReference type="ChEBI" id="CHEBI:15378"/>
        <dbReference type="ChEBI" id="CHEBI:15379"/>
        <dbReference type="ChEBI" id="CHEBI:15440"/>
        <dbReference type="ChEBI" id="CHEBI:15441"/>
        <dbReference type="ChEBI" id="CHEBI:57618"/>
        <dbReference type="ChEBI" id="CHEBI:58210"/>
        <dbReference type="EC" id="1.14.14.17"/>
    </reaction>
</comment>
<feature type="transmembrane region" description="Helical" evidence="16">
    <location>
        <begin position="475"/>
        <end position="494"/>
    </location>
</feature>
<dbReference type="Proteomes" id="UP001337655">
    <property type="component" value="Unassembled WGS sequence"/>
</dbReference>
<name>A0AAV9PLM2_9PEZI</name>
<dbReference type="GO" id="GO:0005789">
    <property type="term" value="C:endoplasmic reticulum membrane"/>
    <property type="evidence" value="ECO:0007669"/>
    <property type="project" value="UniProtKB-SubCell"/>
</dbReference>
<evidence type="ECO:0000313" key="19">
    <source>
        <dbReference type="EMBL" id="KAK5174778.1"/>
    </source>
</evidence>